<name>A0AAN9YU58_9PEZI</name>
<feature type="region of interest" description="Disordered" evidence="1">
    <location>
        <begin position="190"/>
        <end position="214"/>
    </location>
</feature>
<evidence type="ECO:0000313" key="5">
    <source>
        <dbReference type="Proteomes" id="UP001320420"/>
    </source>
</evidence>
<feature type="chain" id="PRO_5042913178" evidence="3">
    <location>
        <begin position="35"/>
        <end position="385"/>
    </location>
</feature>
<sequence>MRSMQAATTATSPSSSRLGAAAALLLTFTSLTAAVPYPHDDLKDVGYGYLMARACDSYCGTDNQYCCAKDEQCFTSAGIAGCAGGGGWDFVTTTWTETRTYTSTLSSHYAGVTTTAGGTGEPCVPPEGSGQIACGPICCANWQYCADETNGQCMANAGASSWTEWTTVGVITTQFSAPYRVTSGSTIWASPTGEVDSSTATPTEGAGAGGGAEPIGTTNGGLSKGAIAGIVVGTIAGVALLLLCCFCCIAKGLWHSLLAILGLGGSKKKGHNKERIEVIEEHYSRHGSAHGGRAQHRTWFGGAGGGGGGRPSTAGARKEKKSGGGMGWVAAGAGALALLLGLKRDSRHKEGRVAGAGGGRSSSKPPRSDWSIENDADFAALEGLR</sequence>
<dbReference type="EMBL" id="JAKJXP020000023">
    <property type="protein sequence ID" value="KAK7754070.1"/>
    <property type="molecule type" value="Genomic_DNA"/>
</dbReference>
<reference evidence="4 5" key="1">
    <citation type="submission" date="2024-02" db="EMBL/GenBank/DDBJ databases">
        <title>De novo assembly and annotation of 12 fungi associated with fruit tree decline syndrome in Ontario, Canada.</title>
        <authorList>
            <person name="Sulman M."/>
            <person name="Ellouze W."/>
            <person name="Ilyukhin E."/>
        </authorList>
    </citation>
    <scope>NUCLEOTIDE SEQUENCE [LARGE SCALE GENOMIC DNA]</scope>
    <source>
        <strain evidence="4 5">M11/M66-122</strain>
    </source>
</reference>
<feature type="transmembrane region" description="Helical" evidence="2">
    <location>
        <begin position="325"/>
        <end position="342"/>
    </location>
</feature>
<proteinExistence type="predicted"/>
<organism evidence="4 5">
    <name type="scientific">Diatrype stigma</name>
    <dbReference type="NCBI Taxonomy" id="117547"/>
    <lineage>
        <taxon>Eukaryota</taxon>
        <taxon>Fungi</taxon>
        <taxon>Dikarya</taxon>
        <taxon>Ascomycota</taxon>
        <taxon>Pezizomycotina</taxon>
        <taxon>Sordariomycetes</taxon>
        <taxon>Xylariomycetidae</taxon>
        <taxon>Xylariales</taxon>
        <taxon>Diatrypaceae</taxon>
        <taxon>Diatrype</taxon>
    </lineage>
</organism>
<keyword evidence="2" id="KW-0472">Membrane</keyword>
<keyword evidence="3" id="KW-0732">Signal</keyword>
<evidence type="ECO:0000256" key="2">
    <source>
        <dbReference type="SAM" id="Phobius"/>
    </source>
</evidence>
<comment type="caution">
    <text evidence="4">The sequence shown here is derived from an EMBL/GenBank/DDBJ whole genome shotgun (WGS) entry which is preliminary data.</text>
</comment>
<keyword evidence="5" id="KW-1185">Reference proteome</keyword>
<keyword evidence="2" id="KW-1133">Transmembrane helix</keyword>
<accession>A0AAN9YU58</accession>
<evidence type="ECO:0000256" key="3">
    <source>
        <dbReference type="SAM" id="SignalP"/>
    </source>
</evidence>
<feature type="signal peptide" evidence="3">
    <location>
        <begin position="1"/>
        <end position="34"/>
    </location>
</feature>
<feature type="region of interest" description="Disordered" evidence="1">
    <location>
        <begin position="349"/>
        <end position="375"/>
    </location>
</feature>
<keyword evidence="2" id="KW-0812">Transmembrane</keyword>
<protein>
    <submittedName>
        <fullName evidence="4">Uncharacterized protein</fullName>
    </submittedName>
</protein>
<evidence type="ECO:0000256" key="1">
    <source>
        <dbReference type="SAM" id="MobiDB-lite"/>
    </source>
</evidence>
<dbReference type="AlphaFoldDB" id="A0AAN9YU58"/>
<dbReference type="Proteomes" id="UP001320420">
    <property type="component" value="Unassembled WGS sequence"/>
</dbReference>
<evidence type="ECO:0000313" key="4">
    <source>
        <dbReference type="EMBL" id="KAK7754070.1"/>
    </source>
</evidence>
<gene>
    <name evidence="4" type="ORF">SLS62_003916</name>
</gene>
<feature type="transmembrane region" description="Helical" evidence="2">
    <location>
        <begin position="226"/>
        <end position="250"/>
    </location>
</feature>